<evidence type="ECO:0000313" key="3">
    <source>
        <dbReference type="EMBL" id="MYL34896.1"/>
    </source>
</evidence>
<evidence type="ECO:0000259" key="2">
    <source>
        <dbReference type="Pfam" id="PF07995"/>
    </source>
</evidence>
<evidence type="ECO:0000313" key="4">
    <source>
        <dbReference type="Proteomes" id="UP000468638"/>
    </source>
</evidence>
<proteinExistence type="predicted"/>
<dbReference type="EMBL" id="WMEQ01000012">
    <property type="protein sequence ID" value="MYL34896.1"/>
    <property type="molecule type" value="Genomic_DNA"/>
</dbReference>
<dbReference type="SUPFAM" id="SSF50952">
    <property type="entry name" value="Soluble quinoprotein glucose dehydrogenase"/>
    <property type="match status" value="1"/>
</dbReference>
<reference evidence="3 4" key="1">
    <citation type="submission" date="2019-11" db="EMBL/GenBank/DDBJ databases">
        <title>Genome sequences of 17 halophilic strains isolated from different environments.</title>
        <authorList>
            <person name="Furrow R.E."/>
        </authorList>
    </citation>
    <scope>NUCLEOTIDE SEQUENCE [LARGE SCALE GENOMIC DNA]</scope>
    <source>
        <strain evidence="3 4">22514_16_FS</strain>
    </source>
</reference>
<name>A0A6I5A0M3_9BACI</name>
<dbReference type="Gene3D" id="2.120.10.30">
    <property type="entry name" value="TolB, C-terminal domain"/>
    <property type="match status" value="1"/>
</dbReference>
<gene>
    <name evidence="3" type="ORF">GLW05_14975</name>
</gene>
<organism evidence="3 4">
    <name type="scientific">Pontibacillus yanchengensis</name>
    <dbReference type="NCBI Taxonomy" id="462910"/>
    <lineage>
        <taxon>Bacteria</taxon>
        <taxon>Bacillati</taxon>
        <taxon>Bacillota</taxon>
        <taxon>Bacilli</taxon>
        <taxon>Bacillales</taxon>
        <taxon>Bacillaceae</taxon>
        <taxon>Pontibacillus</taxon>
    </lineage>
</organism>
<dbReference type="AlphaFoldDB" id="A0A6I5A0M3"/>
<dbReference type="InterPro" id="IPR012938">
    <property type="entry name" value="Glc/Sorbosone_DH"/>
</dbReference>
<dbReference type="PANTHER" id="PTHR19328">
    <property type="entry name" value="HEDGEHOG-INTERACTING PROTEIN"/>
    <property type="match status" value="1"/>
</dbReference>
<dbReference type="InterPro" id="IPR011042">
    <property type="entry name" value="6-blade_b-propeller_TolB-like"/>
</dbReference>
<dbReference type="PANTHER" id="PTHR19328:SF13">
    <property type="entry name" value="HIPL1 PROTEIN"/>
    <property type="match status" value="1"/>
</dbReference>
<comment type="caution">
    <text evidence="3">The sequence shown here is derived from an EMBL/GenBank/DDBJ whole genome shotgun (WGS) entry which is preliminary data.</text>
</comment>
<dbReference type="OrthoDB" id="9770043at2"/>
<dbReference type="Proteomes" id="UP000468638">
    <property type="component" value="Unassembled WGS sequence"/>
</dbReference>
<dbReference type="RefSeq" id="WP_160909957.1">
    <property type="nucleotide sequence ID" value="NZ_WMEQ01000012.1"/>
</dbReference>
<feature type="domain" description="Glucose/Sorbosone dehydrogenase" evidence="2">
    <location>
        <begin position="44"/>
        <end position="336"/>
    </location>
</feature>
<sequence>MKKMIGVILVGVLVGCSSSPSEQEKDSNPTINQTNEQQVLATNLKVPWDIVKFEDDFFISERGGDLVKVEGEGNKTPMQLQLQEDIVEVGEGGLLGFIVAPDFTSTKGAYLYHTYVNRGKRLNRVIKVKLENDTWVEQKVLLDQIPGERIHNGGRLEIGPDEKLYVSTGDAANKSSAQDLNSLSGKILRMNLDGTIPGDNPFENSYVYSYGHRNPQGMTWSEDGTMYAAEHGSTAHDEINIIEAGKNYGWPVIQGDEQKEGMETPLFHSGDDTWAPSALAYRDGKLYAAGLRGEQIREFNVDSMESTIYLSGVGRVRDILFANGNMYFITNNTDGRGNPQPEDDKLIKLPLEDNEGA</sequence>
<dbReference type="Pfam" id="PF07995">
    <property type="entry name" value="GSDH"/>
    <property type="match status" value="1"/>
</dbReference>
<dbReference type="InterPro" id="IPR011041">
    <property type="entry name" value="Quinoprot_gluc/sorb_DH_b-prop"/>
</dbReference>
<protein>
    <submittedName>
        <fullName evidence="3">Quinoprotein glucose dehydrogenase</fullName>
    </submittedName>
</protein>
<dbReference type="PROSITE" id="PS51257">
    <property type="entry name" value="PROKAR_LIPOPROTEIN"/>
    <property type="match status" value="1"/>
</dbReference>
<accession>A0A6I5A0M3</accession>
<evidence type="ECO:0000256" key="1">
    <source>
        <dbReference type="SAM" id="MobiDB-lite"/>
    </source>
</evidence>
<feature type="region of interest" description="Disordered" evidence="1">
    <location>
        <begin position="332"/>
        <end position="357"/>
    </location>
</feature>
<feature type="compositionally biased region" description="Basic and acidic residues" evidence="1">
    <location>
        <begin position="342"/>
        <end position="351"/>
    </location>
</feature>